<dbReference type="PANTHER" id="PTHR28398">
    <property type="entry name" value="SYNAPTONEMAL COMPLEX CENTRAL ELEMENT PROTEIN 2"/>
    <property type="match status" value="1"/>
</dbReference>
<feature type="region of interest" description="Disordered" evidence="1">
    <location>
        <begin position="26"/>
        <end position="76"/>
    </location>
</feature>
<sequence>MQLFMGFFLSISALQRKKKEMDFYFDDLPSTSQSTPKKAQDDTQMSEDAEFNSSKDRSSNMSMCEVPEQSSSLGIEDISRRAQETVEDINHSRTNDQKVMDDFQEKLAEKVTETCRQMKEHMYTVYEENSDEMQVKLQELSKVLESCSKLNRELLEAAEALAFLREGLAMSQRSES</sequence>
<dbReference type="InterPro" id="IPR034609">
    <property type="entry name" value="Syce2"/>
</dbReference>
<accession>A0A3P9MJQ3</accession>
<reference evidence="2 3" key="2">
    <citation type="submission" date="2017-04" db="EMBL/GenBank/DDBJ databases">
        <title>CpG methylation of centromeres and impact of large insertions on vertebrate speciation.</title>
        <authorList>
            <person name="Ichikawa K."/>
            <person name="Yoshimura J."/>
            <person name="Morishita S."/>
        </authorList>
    </citation>
    <scope>NUCLEOTIDE SEQUENCE</scope>
    <source>
        <strain evidence="2 3">HNI</strain>
    </source>
</reference>
<evidence type="ECO:0000256" key="1">
    <source>
        <dbReference type="SAM" id="MobiDB-lite"/>
    </source>
</evidence>
<dbReference type="PANTHER" id="PTHR28398:SF1">
    <property type="entry name" value="SYNAPTONEMAL COMPLEX CENTRAL ELEMENT PROTEIN 2"/>
    <property type="match status" value="1"/>
</dbReference>
<reference evidence="2" key="3">
    <citation type="submission" date="2025-08" db="UniProtKB">
        <authorList>
            <consortium name="Ensembl"/>
        </authorList>
    </citation>
    <scope>IDENTIFICATION</scope>
    <source>
        <strain evidence="2">HNI</strain>
    </source>
</reference>
<proteinExistence type="predicted"/>
<reference key="1">
    <citation type="journal article" date="2007" name="Nature">
        <title>The medaka draft genome and insights into vertebrate genome evolution.</title>
        <authorList>
            <person name="Kasahara M."/>
            <person name="Naruse K."/>
            <person name="Sasaki S."/>
            <person name="Nakatani Y."/>
            <person name="Qu W."/>
            <person name="Ahsan B."/>
            <person name="Yamada T."/>
            <person name="Nagayasu Y."/>
            <person name="Doi K."/>
            <person name="Kasai Y."/>
            <person name="Jindo T."/>
            <person name="Kobayashi D."/>
            <person name="Shimada A."/>
            <person name="Toyoda A."/>
            <person name="Kuroki Y."/>
            <person name="Fujiyama A."/>
            <person name="Sasaki T."/>
            <person name="Shimizu A."/>
            <person name="Asakawa S."/>
            <person name="Shimizu N."/>
            <person name="Hashimoto S."/>
            <person name="Yang J."/>
            <person name="Lee Y."/>
            <person name="Matsushima K."/>
            <person name="Sugano S."/>
            <person name="Sakaizumi M."/>
            <person name="Narita T."/>
            <person name="Ohishi K."/>
            <person name="Haga S."/>
            <person name="Ohta F."/>
            <person name="Nomoto H."/>
            <person name="Nogata K."/>
            <person name="Morishita T."/>
            <person name="Endo T."/>
            <person name="Shin-I T."/>
            <person name="Takeda H."/>
            <person name="Morishita S."/>
            <person name="Kohara Y."/>
        </authorList>
    </citation>
    <scope>NUCLEOTIDE SEQUENCE [LARGE SCALE GENOMIC DNA]</scope>
    <source>
        <strain>Hd-rR</strain>
    </source>
</reference>
<dbReference type="AlphaFoldDB" id="A0A3P9MJQ3"/>
<dbReference type="GO" id="GO:0000801">
    <property type="term" value="C:central element"/>
    <property type="evidence" value="ECO:0007669"/>
    <property type="project" value="InterPro"/>
</dbReference>
<protein>
    <submittedName>
        <fullName evidence="2">Synaptonemal complex central element protein 2</fullName>
    </submittedName>
</protein>
<organism evidence="2 3">
    <name type="scientific">Oryzias latipes</name>
    <name type="common">Japanese rice fish</name>
    <name type="synonym">Japanese killifish</name>
    <dbReference type="NCBI Taxonomy" id="8090"/>
    <lineage>
        <taxon>Eukaryota</taxon>
        <taxon>Metazoa</taxon>
        <taxon>Chordata</taxon>
        <taxon>Craniata</taxon>
        <taxon>Vertebrata</taxon>
        <taxon>Euteleostomi</taxon>
        <taxon>Actinopterygii</taxon>
        <taxon>Neopterygii</taxon>
        <taxon>Teleostei</taxon>
        <taxon>Neoteleostei</taxon>
        <taxon>Acanthomorphata</taxon>
        <taxon>Ovalentaria</taxon>
        <taxon>Atherinomorphae</taxon>
        <taxon>Beloniformes</taxon>
        <taxon>Adrianichthyidae</taxon>
        <taxon>Oryziinae</taxon>
        <taxon>Oryzias</taxon>
    </lineage>
</organism>
<dbReference type="GO" id="GO:0007130">
    <property type="term" value="P:synaptonemal complex assembly"/>
    <property type="evidence" value="ECO:0007669"/>
    <property type="project" value="InterPro"/>
</dbReference>
<evidence type="ECO:0000313" key="3">
    <source>
        <dbReference type="Proteomes" id="UP000265180"/>
    </source>
</evidence>
<reference evidence="2" key="4">
    <citation type="submission" date="2025-09" db="UniProtKB">
        <authorList>
            <consortium name="Ensembl"/>
        </authorList>
    </citation>
    <scope>IDENTIFICATION</scope>
    <source>
        <strain evidence="2">HNI</strain>
    </source>
</reference>
<dbReference type="Proteomes" id="UP000265180">
    <property type="component" value="Chromosome 1"/>
</dbReference>
<evidence type="ECO:0000313" key="2">
    <source>
        <dbReference type="Ensembl" id="ENSORLP00020033177.1"/>
    </source>
</evidence>
<dbReference type="Ensembl" id="ENSORLT00020026812.1">
    <property type="protein sequence ID" value="ENSORLP00020033177.1"/>
    <property type="gene ID" value="ENSORLG00020019067.1"/>
</dbReference>
<name>A0A3P9MJQ3_ORYLA</name>